<keyword evidence="2" id="KW-1185">Reference proteome</keyword>
<accession>A0A4U5NHG3</accession>
<dbReference type="Proteomes" id="UP000298663">
    <property type="component" value="Unassembled WGS sequence"/>
</dbReference>
<sequence length="109" mass="12555">MVAVLPEPVAVDAEGRKRLLQTLQLRSPRYGGLCRFRFGSHDLQNADLASVSFFAWINHRFICTISPSYVKGSIPEEPEIFDEKVAKFLVLCFLDWRQLIQILEGQRIF</sequence>
<dbReference type="AlphaFoldDB" id="A0A4U5NHG3"/>
<protein>
    <submittedName>
        <fullName evidence="1">Uncharacterized protein</fullName>
    </submittedName>
</protein>
<gene>
    <name evidence="1" type="ORF">L596_016258</name>
</gene>
<reference evidence="1 2" key="1">
    <citation type="journal article" date="2015" name="Genome Biol.">
        <title>Comparative genomics of Steinernema reveals deeply conserved gene regulatory networks.</title>
        <authorList>
            <person name="Dillman A.R."/>
            <person name="Macchietto M."/>
            <person name="Porter C.F."/>
            <person name="Rogers A."/>
            <person name="Williams B."/>
            <person name="Antoshechkin I."/>
            <person name="Lee M.M."/>
            <person name="Goodwin Z."/>
            <person name="Lu X."/>
            <person name="Lewis E.E."/>
            <person name="Goodrich-Blair H."/>
            <person name="Stock S.P."/>
            <person name="Adams B.J."/>
            <person name="Sternberg P.W."/>
            <person name="Mortazavi A."/>
        </authorList>
    </citation>
    <scope>NUCLEOTIDE SEQUENCE [LARGE SCALE GENOMIC DNA]</scope>
    <source>
        <strain evidence="1 2">ALL</strain>
    </source>
</reference>
<comment type="caution">
    <text evidence="1">The sequence shown here is derived from an EMBL/GenBank/DDBJ whole genome shotgun (WGS) entry which is preliminary data.</text>
</comment>
<name>A0A4U5NHG3_STECR</name>
<dbReference type="EMBL" id="AZBU02000004">
    <property type="protein sequence ID" value="TKR82549.1"/>
    <property type="molecule type" value="Genomic_DNA"/>
</dbReference>
<evidence type="ECO:0000313" key="2">
    <source>
        <dbReference type="Proteomes" id="UP000298663"/>
    </source>
</evidence>
<organism evidence="1 2">
    <name type="scientific">Steinernema carpocapsae</name>
    <name type="common">Entomopathogenic nematode</name>
    <dbReference type="NCBI Taxonomy" id="34508"/>
    <lineage>
        <taxon>Eukaryota</taxon>
        <taxon>Metazoa</taxon>
        <taxon>Ecdysozoa</taxon>
        <taxon>Nematoda</taxon>
        <taxon>Chromadorea</taxon>
        <taxon>Rhabditida</taxon>
        <taxon>Tylenchina</taxon>
        <taxon>Panagrolaimomorpha</taxon>
        <taxon>Strongyloidoidea</taxon>
        <taxon>Steinernematidae</taxon>
        <taxon>Steinernema</taxon>
    </lineage>
</organism>
<proteinExistence type="predicted"/>
<reference evidence="1 2" key="2">
    <citation type="journal article" date="2019" name="G3 (Bethesda)">
        <title>Hybrid Assembly of the Genome of the Entomopathogenic Nematode Steinernema carpocapsae Identifies the X-Chromosome.</title>
        <authorList>
            <person name="Serra L."/>
            <person name="Macchietto M."/>
            <person name="Macias-Munoz A."/>
            <person name="McGill C.J."/>
            <person name="Rodriguez I.M."/>
            <person name="Rodriguez B."/>
            <person name="Murad R."/>
            <person name="Mortazavi A."/>
        </authorList>
    </citation>
    <scope>NUCLEOTIDE SEQUENCE [LARGE SCALE GENOMIC DNA]</scope>
    <source>
        <strain evidence="1 2">ALL</strain>
    </source>
</reference>
<evidence type="ECO:0000313" key="1">
    <source>
        <dbReference type="EMBL" id="TKR82549.1"/>
    </source>
</evidence>